<evidence type="ECO:0000313" key="1">
    <source>
        <dbReference type="EMBL" id="KDR52545.1"/>
    </source>
</evidence>
<dbReference type="HOGENOM" id="CLU_060305_0_0_10"/>
<name>A0A069QIC4_HOYLO</name>
<dbReference type="AlphaFoldDB" id="A0A069QIC4"/>
<reference evidence="1 2" key="1">
    <citation type="submission" date="2013-08" db="EMBL/GenBank/DDBJ databases">
        <authorList>
            <person name="Weinstock G."/>
            <person name="Sodergren E."/>
            <person name="Wylie T."/>
            <person name="Fulton L."/>
            <person name="Fulton R."/>
            <person name="Fronick C."/>
            <person name="O'Laughlin M."/>
            <person name="Godfrey J."/>
            <person name="Miner T."/>
            <person name="Herter B."/>
            <person name="Appelbaum E."/>
            <person name="Cordes M."/>
            <person name="Lek S."/>
            <person name="Wollam A."/>
            <person name="Pepin K.H."/>
            <person name="Palsikar V.B."/>
            <person name="Mitreva M."/>
            <person name="Wilson R.K."/>
        </authorList>
    </citation>
    <scope>NUCLEOTIDE SEQUENCE [LARGE SCALE GENOMIC DNA]</scope>
    <source>
        <strain evidence="1 2">ATCC 15930</strain>
    </source>
</reference>
<dbReference type="Proteomes" id="UP000027442">
    <property type="component" value="Unassembled WGS sequence"/>
</dbReference>
<evidence type="ECO:0008006" key="3">
    <source>
        <dbReference type="Google" id="ProtNLM"/>
    </source>
</evidence>
<dbReference type="PATRIC" id="fig|1122985.7.peg.1425"/>
<proteinExistence type="predicted"/>
<comment type="caution">
    <text evidence="1">The sequence shown here is derived from an EMBL/GenBank/DDBJ whole genome shotgun (WGS) entry which is preliminary data.</text>
</comment>
<dbReference type="EMBL" id="JNGW01000058">
    <property type="protein sequence ID" value="KDR52545.1"/>
    <property type="molecule type" value="Genomic_DNA"/>
</dbReference>
<sequence length="313" mass="33318">MLATKAALVFTGVVVVGSGLAYAVEHDCDETLACEWSLPHNGVMIEGRPALLNQSYMNCTRGGQIEIILNEKTAIKAAAYISSCNTNALWWQMGSQAVQGVFIGMATAATGSVGLVEMGISAGIYCFSEYDSGLGQKATATGIAYGAKEDVASSINASTSAKEAKASVDATNKAVSASKETMTAHQNTVKSVQKTAAKPGREQAAARQTQSKAQKAYNIEKSRYGNLKNKSTQATKNHQRAVWSRNAAFRALLNGLALNISTAILNYLIDDYSNVQEAKYIDMAKNNAKKMSCSDQDNEITNESFIGIVANVI</sequence>
<keyword evidence="2" id="KW-1185">Reference proteome</keyword>
<gene>
    <name evidence="1" type="ORF">HMPREF1991_01369</name>
</gene>
<protein>
    <recommendedName>
        <fullName evidence="3">DUF4280 domain-containing protein</fullName>
    </recommendedName>
</protein>
<evidence type="ECO:0000313" key="2">
    <source>
        <dbReference type="Proteomes" id="UP000027442"/>
    </source>
</evidence>
<organism evidence="1 2">
    <name type="scientific">Hoylesella loescheii DSM 19665 = JCM 12249 = ATCC 15930</name>
    <dbReference type="NCBI Taxonomy" id="1122985"/>
    <lineage>
        <taxon>Bacteria</taxon>
        <taxon>Pseudomonadati</taxon>
        <taxon>Bacteroidota</taxon>
        <taxon>Bacteroidia</taxon>
        <taxon>Bacteroidales</taxon>
        <taxon>Prevotellaceae</taxon>
        <taxon>Hoylesella</taxon>
    </lineage>
</organism>
<accession>A0A069QIC4</accession>